<sequence>MNSETAKKNDEILACVEGDQACVEVRGRGTFKVSGSLKRFVDKEVREEGVRQVLIDFSHCVSMDSTFMGVLAGLSQRLRANRGHLILFNLSRKNRELLHTLGIDRVLELVEPEQVPSQSCSIDSGRPIYLNGNNEGREEQARIMLRAHRTLAELNEQNRDRFRNVIKFLSEDLDRMNHSG</sequence>
<evidence type="ECO:0000313" key="2">
    <source>
        <dbReference type="EMBL" id="AKJ65406.1"/>
    </source>
</evidence>
<proteinExistence type="predicted"/>
<reference evidence="2 3" key="2">
    <citation type="journal article" date="2016" name="ISME J.">
        <title>Characterization of the first cultured representative of Verrucomicrobia subdivision 5 indicates the proposal of a novel phylum.</title>
        <authorList>
            <person name="Spring S."/>
            <person name="Bunk B."/>
            <person name="Sproer C."/>
            <person name="Schumann P."/>
            <person name="Rohde M."/>
            <person name="Tindall B.J."/>
            <person name="Klenk H.P."/>
        </authorList>
    </citation>
    <scope>NUCLEOTIDE SEQUENCE [LARGE SCALE GENOMIC DNA]</scope>
    <source>
        <strain evidence="2 3">L21-Fru-AB</strain>
    </source>
</reference>
<dbReference type="RefSeq" id="WP_052882642.1">
    <property type="nucleotide sequence ID" value="NZ_CP010904.1"/>
</dbReference>
<dbReference type="Proteomes" id="UP000035268">
    <property type="component" value="Chromosome"/>
</dbReference>
<dbReference type="SUPFAM" id="SSF52091">
    <property type="entry name" value="SpoIIaa-like"/>
    <property type="match status" value="1"/>
</dbReference>
<dbReference type="STRING" id="1307763.L21SP4_02179"/>
<feature type="domain" description="STAS" evidence="1">
    <location>
        <begin position="23"/>
        <end position="108"/>
    </location>
</feature>
<name>A0A0G3EG34_9BACT</name>
<evidence type="ECO:0000259" key="1">
    <source>
        <dbReference type="PROSITE" id="PS50801"/>
    </source>
</evidence>
<dbReference type="KEGG" id="vbl:L21SP4_02179"/>
<dbReference type="CDD" id="cd07043">
    <property type="entry name" value="STAS_anti-anti-sigma_factors"/>
    <property type="match status" value="1"/>
</dbReference>
<keyword evidence="3" id="KW-1185">Reference proteome</keyword>
<dbReference type="AlphaFoldDB" id="A0A0G3EG34"/>
<dbReference type="GO" id="GO:0043856">
    <property type="term" value="F:anti-sigma factor antagonist activity"/>
    <property type="evidence" value="ECO:0007669"/>
    <property type="project" value="TreeGrafter"/>
</dbReference>
<dbReference type="PANTHER" id="PTHR33495">
    <property type="entry name" value="ANTI-SIGMA FACTOR ANTAGONIST TM_1081-RELATED-RELATED"/>
    <property type="match status" value="1"/>
</dbReference>
<organism evidence="2 3">
    <name type="scientific">Kiritimatiella glycovorans</name>
    <dbReference type="NCBI Taxonomy" id="1307763"/>
    <lineage>
        <taxon>Bacteria</taxon>
        <taxon>Pseudomonadati</taxon>
        <taxon>Kiritimatiellota</taxon>
        <taxon>Kiritimatiellia</taxon>
        <taxon>Kiritimatiellales</taxon>
        <taxon>Kiritimatiellaceae</taxon>
        <taxon>Kiritimatiella</taxon>
    </lineage>
</organism>
<dbReference type="OrthoDB" id="370397at2"/>
<dbReference type="InterPro" id="IPR002645">
    <property type="entry name" value="STAS_dom"/>
</dbReference>
<accession>A0A0G3EG34</accession>
<dbReference type="InterPro" id="IPR036513">
    <property type="entry name" value="STAS_dom_sf"/>
</dbReference>
<dbReference type="Pfam" id="PF01740">
    <property type="entry name" value="STAS"/>
    <property type="match status" value="1"/>
</dbReference>
<gene>
    <name evidence="2" type="ORF">L21SP4_02179</name>
</gene>
<dbReference type="Gene3D" id="3.30.750.24">
    <property type="entry name" value="STAS domain"/>
    <property type="match status" value="1"/>
</dbReference>
<dbReference type="PROSITE" id="PS50801">
    <property type="entry name" value="STAS"/>
    <property type="match status" value="1"/>
</dbReference>
<evidence type="ECO:0000313" key="3">
    <source>
        <dbReference type="Proteomes" id="UP000035268"/>
    </source>
</evidence>
<reference evidence="3" key="1">
    <citation type="submission" date="2015-02" db="EMBL/GenBank/DDBJ databases">
        <title>Description and complete genome sequence of the first cultured representative of the subdivision 5 of the Verrucomicrobia phylum.</title>
        <authorList>
            <person name="Spring S."/>
            <person name="Bunk B."/>
            <person name="Sproer C."/>
            <person name="Klenk H.-P."/>
        </authorList>
    </citation>
    <scope>NUCLEOTIDE SEQUENCE [LARGE SCALE GENOMIC DNA]</scope>
    <source>
        <strain evidence="3">L21-Fru-AB</strain>
    </source>
</reference>
<protein>
    <submittedName>
        <fullName evidence="2">Anti-sigma F factor antagonist</fullName>
    </submittedName>
</protein>
<dbReference type="EMBL" id="CP010904">
    <property type="protein sequence ID" value="AKJ65406.1"/>
    <property type="molecule type" value="Genomic_DNA"/>
</dbReference>